<reference evidence="2" key="1">
    <citation type="submission" date="2021-11" db="EMBL/GenBank/DDBJ databases">
        <authorList>
            <person name="Schell T."/>
        </authorList>
    </citation>
    <scope>NUCLEOTIDE SEQUENCE</scope>
    <source>
        <strain evidence="2">M5</strain>
    </source>
</reference>
<feature type="signal peptide" evidence="1">
    <location>
        <begin position="1"/>
        <end position="19"/>
    </location>
</feature>
<dbReference type="NCBIfam" id="NF033857">
    <property type="entry name" value="BPSL0067_fam"/>
    <property type="match status" value="1"/>
</dbReference>
<sequence length="136" mass="14855">MAKLYLLLFLAATLECSFGAICPNPSSYSGQSLCDPWGTYCGECVSFYKVCSGDTRTTSSWGQGQRVKGANLQFGTGIATFTNGKYDSGHTAIYVGQSATGIDVWDQWVGQPVHQRTLRFDSTSYQNDGDNFYVIV</sequence>
<gene>
    <name evidence="2" type="ORF">DGAL_LOCUS15092</name>
</gene>
<dbReference type="Proteomes" id="UP000789390">
    <property type="component" value="Unassembled WGS sequence"/>
</dbReference>
<accession>A0A8J2S696</accession>
<evidence type="ECO:0000313" key="2">
    <source>
        <dbReference type="EMBL" id="CAH0111446.1"/>
    </source>
</evidence>
<dbReference type="AlphaFoldDB" id="A0A8J2S696"/>
<organism evidence="2 3">
    <name type="scientific">Daphnia galeata</name>
    <dbReference type="NCBI Taxonomy" id="27404"/>
    <lineage>
        <taxon>Eukaryota</taxon>
        <taxon>Metazoa</taxon>
        <taxon>Ecdysozoa</taxon>
        <taxon>Arthropoda</taxon>
        <taxon>Crustacea</taxon>
        <taxon>Branchiopoda</taxon>
        <taxon>Diplostraca</taxon>
        <taxon>Cladocera</taxon>
        <taxon>Anomopoda</taxon>
        <taxon>Daphniidae</taxon>
        <taxon>Daphnia</taxon>
    </lineage>
</organism>
<evidence type="ECO:0000256" key="1">
    <source>
        <dbReference type="SAM" id="SignalP"/>
    </source>
</evidence>
<evidence type="ECO:0000313" key="3">
    <source>
        <dbReference type="Proteomes" id="UP000789390"/>
    </source>
</evidence>
<keyword evidence="1" id="KW-0732">Signal</keyword>
<protein>
    <submittedName>
        <fullName evidence="2">Uncharacterized protein</fullName>
    </submittedName>
</protein>
<feature type="chain" id="PRO_5035237439" evidence="1">
    <location>
        <begin position="20"/>
        <end position="136"/>
    </location>
</feature>
<keyword evidence="3" id="KW-1185">Reference proteome</keyword>
<name>A0A8J2S696_9CRUS</name>
<comment type="caution">
    <text evidence="2">The sequence shown here is derived from an EMBL/GenBank/DDBJ whole genome shotgun (WGS) entry which is preliminary data.</text>
</comment>
<dbReference type="OrthoDB" id="6478758at2759"/>
<proteinExistence type="predicted"/>
<dbReference type="InterPro" id="IPR047746">
    <property type="entry name" value="Dae2/Tae2-like"/>
</dbReference>
<dbReference type="EMBL" id="CAKKLH010000314">
    <property type="protein sequence ID" value="CAH0111446.1"/>
    <property type="molecule type" value="Genomic_DNA"/>
</dbReference>